<evidence type="ECO:0000256" key="6">
    <source>
        <dbReference type="SAM" id="MobiDB-lite"/>
    </source>
</evidence>
<dbReference type="AlphaFoldDB" id="A0AAV5IC82"/>
<evidence type="ECO:0000259" key="7">
    <source>
        <dbReference type="SMART" id="SM00385"/>
    </source>
</evidence>
<evidence type="ECO:0000256" key="1">
    <source>
        <dbReference type="ARBA" id="ARBA00009065"/>
    </source>
</evidence>
<protein>
    <submittedName>
        <fullName evidence="9">Uncharacterized protein</fullName>
    </submittedName>
</protein>
<feature type="domain" description="Cyclin C-terminal" evidence="8">
    <location>
        <begin position="183"/>
        <end position="303"/>
    </location>
</feature>
<comment type="caution">
    <text evidence="9">The sequence shown here is derived from an EMBL/GenBank/DDBJ whole genome shotgun (WGS) entry which is preliminary data.</text>
</comment>
<accession>A0AAV5IC82</accession>
<keyword evidence="4" id="KW-0131">Cell cycle</keyword>
<dbReference type="Proteomes" id="UP001054252">
    <property type="component" value="Unassembled WGS sequence"/>
</dbReference>
<dbReference type="FunFam" id="1.10.472.10:FF:000219">
    <property type="entry name" value="Cyclin-D5-1"/>
    <property type="match status" value="1"/>
</dbReference>
<dbReference type="SMART" id="SM00385">
    <property type="entry name" value="CYCLIN"/>
    <property type="match status" value="1"/>
</dbReference>
<dbReference type="PANTHER" id="PTHR10177">
    <property type="entry name" value="CYCLINS"/>
    <property type="match status" value="1"/>
</dbReference>
<dbReference type="FunFam" id="1.10.472.10:FF:000069">
    <property type="entry name" value="Cyclin-D5-1"/>
    <property type="match status" value="1"/>
</dbReference>
<dbReference type="InterPro" id="IPR006671">
    <property type="entry name" value="Cyclin_N"/>
</dbReference>
<dbReference type="CDD" id="cd20544">
    <property type="entry name" value="CYCLIN_AtCycD-like_rpt2"/>
    <property type="match status" value="1"/>
</dbReference>
<dbReference type="CDD" id="cd20543">
    <property type="entry name" value="CYCLIN_AtCycD-like_rpt1"/>
    <property type="match status" value="1"/>
</dbReference>
<dbReference type="PROSITE" id="PS00292">
    <property type="entry name" value="CYCLINS"/>
    <property type="match status" value="1"/>
</dbReference>
<keyword evidence="10" id="KW-1185">Reference proteome</keyword>
<feature type="region of interest" description="Disordered" evidence="6">
    <location>
        <begin position="294"/>
        <end position="331"/>
    </location>
</feature>
<dbReference type="InterPro" id="IPR013763">
    <property type="entry name" value="Cyclin-like_dom"/>
</dbReference>
<evidence type="ECO:0000256" key="4">
    <source>
        <dbReference type="ARBA" id="ARBA00023306"/>
    </source>
</evidence>
<reference evidence="9 10" key="1">
    <citation type="journal article" date="2021" name="Commun. Biol.">
        <title>The genome of Shorea leprosula (Dipterocarpaceae) highlights the ecological relevance of drought in aseasonal tropical rainforests.</title>
        <authorList>
            <person name="Ng K.K.S."/>
            <person name="Kobayashi M.J."/>
            <person name="Fawcett J.A."/>
            <person name="Hatakeyama M."/>
            <person name="Paape T."/>
            <person name="Ng C.H."/>
            <person name="Ang C.C."/>
            <person name="Tnah L.H."/>
            <person name="Lee C.T."/>
            <person name="Nishiyama T."/>
            <person name="Sese J."/>
            <person name="O'Brien M.J."/>
            <person name="Copetti D."/>
            <person name="Mohd Noor M.I."/>
            <person name="Ong R.C."/>
            <person name="Putra M."/>
            <person name="Sireger I.Z."/>
            <person name="Indrioko S."/>
            <person name="Kosugi Y."/>
            <person name="Izuno A."/>
            <person name="Isagi Y."/>
            <person name="Lee S.L."/>
            <person name="Shimizu K.K."/>
        </authorList>
    </citation>
    <scope>NUCLEOTIDE SEQUENCE [LARGE SCALE GENOMIC DNA]</scope>
    <source>
        <strain evidence="9">214</strain>
    </source>
</reference>
<feature type="domain" description="Cyclin-like" evidence="7">
    <location>
        <begin position="88"/>
        <end position="174"/>
    </location>
</feature>
<dbReference type="Gene3D" id="1.10.472.10">
    <property type="entry name" value="Cyclin-like"/>
    <property type="match status" value="2"/>
</dbReference>
<dbReference type="EMBL" id="BPVZ01000008">
    <property type="protein sequence ID" value="GKU94885.1"/>
    <property type="molecule type" value="Genomic_DNA"/>
</dbReference>
<evidence type="ECO:0000259" key="8">
    <source>
        <dbReference type="SMART" id="SM01332"/>
    </source>
</evidence>
<sequence length="331" mass="37873">MGNFEYSSSLSCLLCPETDSIFRENGIEEDEYSYFTRNPCFSSENEDEYIGLLLQKETSFGYGSHESSGYCLINSKPWMRCARLNAVEWIFNTRAYFGFQFQTAFLSVTYLDRFLSKRPINEGEFWVFPLLSVACLSLAAKMEETEVPPLSEFPVKEYNVENKVIQRMELLVLAALEWKMSSVTPFAFLHYFIGKVCVDYRPKELVSRSVKLIVDFIKEFSFLDHRPSIIAAAAVLAACDGKLTRKAMEIKMDFISTWGPLENENTYSCYNMMREIEVGNSKTPRNAISSDLSYGSIDAHDNPSTLPEARTKRKLTFSDSGERPGEKIFRS</sequence>
<gene>
    <name evidence="9" type="ORF">SLEP1_g8311</name>
</gene>
<organism evidence="9 10">
    <name type="scientific">Rubroshorea leprosula</name>
    <dbReference type="NCBI Taxonomy" id="152421"/>
    <lineage>
        <taxon>Eukaryota</taxon>
        <taxon>Viridiplantae</taxon>
        <taxon>Streptophyta</taxon>
        <taxon>Embryophyta</taxon>
        <taxon>Tracheophyta</taxon>
        <taxon>Spermatophyta</taxon>
        <taxon>Magnoliopsida</taxon>
        <taxon>eudicotyledons</taxon>
        <taxon>Gunneridae</taxon>
        <taxon>Pentapetalae</taxon>
        <taxon>rosids</taxon>
        <taxon>malvids</taxon>
        <taxon>Malvales</taxon>
        <taxon>Dipterocarpaceae</taxon>
        <taxon>Rubroshorea</taxon>
    </lineage>
</organism>
<dbReference type="GO" id="GO:0051301">
    <property type="term" value="P:cell division"/>
    <property type="evidence" value="ECO:0007669"/>
    <property type="project" value="UniProtKB-KW"/>
</dbReference>
<dbReference type="SUPFAM" id="SSF47954">
    <property type="entry name" value="Cyclin-like"/>
    <property type="match status" value="2"/>
</dbReference>
<dbReference type="InterPro" id="IPR039361">
    <property type="entry name" value="Cyclin"/>
</dbReference>
<dbReference type="InterPro" id="IPR004367">
    <property type="entry name" value="Cyclin_C-dom"/>
</dbReference>
<dbReference type="SMART" id="SM01332">
    <property type="entry name" value="Cyclin_C"/>
    <property type="match status" value="1"/>
</dbReference>
<evidence type="ECO:0000256" key="5">
    <source>
        <dbReference type="RuleBase" id="RU000383"/>
    </source>
</evidence>
<comment type="similarity">
    <text evidence="1">Belongs to the cyclin family. Cyclin D subfamily.</text>
</comment>
<dbReference type="Pfam" id="PF02984">
    <property type="entry name" value="Cyclin_C"/>
    <property type="match status" value="1"/>
</dbReference>
<proteinExistence type="inferred from homology"/>
<evidence type="ECO:0000256" key="3">
    <source>
        <dbReference type="ARBA" id="ARBA00023127"/>
    </source>
</evidence>
<feature type="compositionally biased region" description="Basic and acidic residues" evidence="6">
    <location>
        <begin position="320"/>
        <end position="331"/>
    </location>
</feature>
<keyword evidence="2" id="KW-0132">Cell division</keyword>
<evidence type="ECO:0000313" key="9">
    <source>
        <dbReference type="EMBL" id="GKU94885.1"/>
    </source>
</evidence>
<evidence type="ECO:0000313" key="10">
    <source>
        <dbReference type="Proteomes" id="UP001054252"/>
    </source>
</evidence>
<dbReference type="InterPro" id="IPR036915">
    <property type="entry name" value="Cyclin-like_sf"/>
</dbReference>
<dbReference type="Pfam" id="PF00134">
    <property type="entry name" value="Cyclin_N"/>
    <property type="match status" value="1"/>
</dbReference>
<evidence type="ECO:0000256" key="2">
    <source>
        <dbReference type="ARBA" id="ARBA00022618"/>
    </source>
</evidence>
<dbReference type="InterPro" id="IPR048258">
    <property type="entry name" value="Cyclins_cyclin-box"/>
</dbReference>
<keyword evidence="3 5" id="KW-0195">Cyclin</keyword>
<name>A0AAV5IC82_9ROSI</name>